<reference evidence="12 13" key="1">
    <citation type="submission" date="2019-02" db="EMBL/GenBank/DDBJ databases">
        <title>Siculibacillus lacustris gen. nov., sp. nov., a new rosette-forming bacterium isolated from a freshwater crater lake (Lake St. Ana, Romania).</title>
        <authorList>
            <person name="Felfoldi T."/>
            <person name="Marton Z."/>
            <person name="Szabo A."/>
            <person name="Mentes A."/>
            <person name="Boka K."/>
            <person name="Marialigeti K."/>
            <person name="Mathe I."/>
            <person name="Koncz M."/>
            <person name="Schumann P."/>
            <person name="Toth E."/>
        </authorList>
    </citation>
    <scope>NUCLEOTIDE SEQUENCE [LARGE SCALE GENOMIC DNA]</scope>
    <source>
        <strain evidence="12 13">SA-279</strain>
    </source>
</reference>
<evidence type="ECO:0000256" key="8">
    <source>
        <dbReference type="ARBA" id="ARBA00023136"/>
    </source>
</evidence>
<evidence type="ECO:0000256" key="4">
    <source>
        <dbReference type="ARBA" id="ARBA00022692"/>
    </source>
</evidence>
<name>A0A4Q9VRG3_9HYPH</name>
<dbReference type="OrthoDB" id="7206969at2"/>
<accession>A0A4Q9VRG3</accession>
<dbReference type="InterPro" id="IPR018448">
    <property type="entry name" value="TatB"/>
</dbReference>
<keyword evidence="7 9" id="KW-0811">Translocation</keyword>
<dbReference type="InterPro" id="IPR003369">
    <property type="entry name" value="TatA/B/E"/>
</dbReference>
<keyword evidence="5 9" id="KW-0653">Protein transport</keyword>
<dbReference type="NCBIfam" id="TIGR01410">
    <property type="entry name" value="tatB"/>
    <property type="match status" value="1"/>
</dbReference>
<keyword evidence="8 9" id="KW-0472">Membrane</keyword>
<dbReference type="PANTHER" id="PTHR33162">
    <property type="entry name" value="SEC-INDEPENDENT PROTEIN TRANSLOCASE PROTEIN TATA, CHLOROPLASTIC"/>
    <property type="match status" value="1"/>
</dbReference>
<evidence type="ECO:0000256" key="1">
    <source>
        <dbReference type="ARBA" id="ARBA00004167"/>
    </source>
</evidence>
<proteinExistence type="inferred from homology"/>
<comment type="subcellular location">
    <subcellularLocation>
        <location evidence="9">Cell membrane</location>
        <topology evidence="9">Single-pass membrane protein</topology>
    </subcellularLocation>
    <subcellularLocation>
        <location evidence="1">Membrane</location>
        <topology evidence="1">Single-pass membrane protein</topology>
    </subcellularLocation>
</comment>
<dbReference type="HAMAP" id="MF_00237">
    <property type="entry name" value="TatB"/>
    <property type="match status" value="1"/>
</dbReference>
<keyword evidence="6 9" id="KW-1133">Transmembrane helix</keyword>
<dbReference type="Pfam" id="PF02416">
    <property type="entry name" value="TatA_B_E"/>
    <property type="match status" value="1"/>
</dbReference>
<protein>
    <recommendedName>
        <fullName evidence="9">Sec-independent protein translocase protein TatB</fullName>
    </recommendedName>
</protein>
<dbReference type="RefSeq" id="WP_131309258.1">
    <property type="nucleotide sequence ID" value="NZ_SJFN01000013.1"/>
</dbReference>
<evidence type="ECO:0000256" key="5">
    <source>
        <dbReference type="ARBA" id="ARBA00022927"/>
    </source>
</evidence>
<evidence type="ECO:0000256" key="6">
    <source>
        <dbReference type="ARBA" id="ARBA00022989"/>
    </source>
</evidence>
<feature type="transmembrane region" description="Helical" evidence="11">
    <location>
        <begin position="6"/>
        <end position="22"/>
    </location>
</feature>
<dbReference type="Proteomes" id="UP000292781">
    <property type="component" value="Unassembled WGS sequence"/>
</dbReference>
<evidence type="ECO:0000256" key="3">
    <source>
        <dbReference type="ARBA" id="ARBA00022475"/>
    </source>
</evidence>
<sequence>MLDIGWSEILIIAVVALIVVGPKELPQLLRVAGQWAARARRMAGEFQSQMNEAIREAELDDVRKSVQDLRALSPKALLAEQIGSVTESLAKVERETNAELARLDAGIAPTPPAEPEIAGPEVPGTVVVDPPAIEAGSLAPAPIPAAETPQFGDAAPLAPHDTPAATAVPVEKDPTRP</sequence>
<evidence type="ECO:0000256" key="9">
    <source>
        <dbReference type="HAMAP-Rule" id="MF_00237"/>
    </source>
</evidence>
<dbReference type="Gene3D" id="1.20.5.3310">
    <property type="match status" value="1"/>
</dbReference>
<comment type="caution">
    <text evidence="12">The sequence shown here is derived from an EMBL/GenBank/DDBJ whole genome shotgun (WGS) entry which is preliminary data.</text>
</comment>
<evidence type="ECO:0000256" key="7">
    <source>
        <dbReference type="ARBA" id="ARBA00023010"/>
    </source>
</evidence>
<evidence type="ECO:0000313" key="12">
    <source>
        <dbReference type="EMBL" id="TBW37994.1"/>
    </source>
</evidence>
<evidence type="ECO:0000256" key="10">
    <source>
        <dbReference type="SAM" id="MobiDB-lite"/>
    </source>
</evidence>
<dbReference type="GO" id="GO:0043953">
    <property type="term" value="P:protein transport by the Tat complex"/>
    <property type="evidence" value="ECO:0007669"/>
    <property type="project" value="UniProtKB-UniRule"/>
</dbReference>
<comment type="subunit">
    <text evidence="9">The Tat system comprises two distinct complexes: a TatABC complex, containing multiple copies of TatA, TatB and TatC subunits, and a separate TatA complex, containing only TatA subunits. Substrates initially bind to the TatABC complex, which probably triggers association of the separate TatA complex to form the active translocon.</text>
</comment>
<evidence type="ECO:0000256" key="2">
    <source>
        <dbReference type="ARBA" id="ARBA00022448"/>
    </source>
</evidence>
<keyword evidence="3 9" id="KW-1003">Cell membrane</keyword>
<keyword evidence="4 9" id="KW-0812">Transmembrane</keyword>
<evidence type="ECO:0000256" key="11">
    <source>
        <dbReference type="SAM" id="Phobius"/>
    </source>
</evidence>
<dbReference type="PANTHER" id="PTHR33162:SF1">
    <property type="entry name" value="SEC-INDEPENDENT PROTEIN TRANSLOCASE PROTEIN TATA, CHLOROPLASTIC"/>
    <property type="match status" value="1"/>
</dbReference>
<dbReference type="AlphaFoldDB" id="A0A4Q9VRG3"/>
<dbReference type="PRINTS" id="PR01506">
    <property type="entry name" value="TATBPROTEIN"/>
</dbReference>
<dbReference type="GO" id="GO:0033281">
    <property type="term" value="C:TAT protein transport complex"/>
    <property type="evidence" value="ECO:0007669"/>
    <property type="project" value="UniProtKB-UniRule"/>
</dbReference>
<evidence type="ECO:0000313" key="13">
    <source>
        <dbReference type="Proteomes" id="UP000292781"/>
    </source>
</evidence>
<dbReference type="GO" id="GO:0008320">
    <property type="term" value="F:protein transmembrane transporter activity"/>
    <property type="evidence" value="ECO:0007669"/>
    <property type="project" value="UniProtKB-UniRule"/>
</dbReference>
<keyword evidence="2 9" id="KW-0813">Transport</keyword>
<comment type="function">
    <text evidence="9">Part of the twin-arginine translocation (Tat) system that transports large folded proteins containing a characteristic twin-arginine motif in their signal peptide across membranes. Together with TatC, TatB is part of a receptor directly interacting with Tat signal peptides. TatB may form an oligomeric binding site that transiently accommodates folded Tat precursor proteins before their translocation.</text>
</comment>
<gene>
    <name evidence="9 12" type="primary">tatB</name>
    <name evidence="12" type="ORF">EYW49_10310</name>
</gene>
<comment type="similarity">
    <text evidence="9">Belongs to the TatB family.</text>
</comment>
<organism evidence="12 13">
    <name type="scientific">Siculibacillus lacustris</name>
    <dbReference type="NCBI Taxonomy" id="1549641"/>
    <lineage>
        <taxon>Bacteria</taxon>
        <taxon>Pseudomonadati</taxon>
        <taxon>Pseudomonadota</taxon>
        <taxon>Alphaproteobacteria</taxon>
        <taxon>Hyphomicrobiales</taxon>
        <taxon>Ancalomicrobiaceae</taxon>
        <taxon>Siculibacillus</taxon>
    </lineage>
</organism>
<feature type="region of interest" description="Disordered" evidence="10">
    <location>
        <begin position="136"/>
        <end position="177"/>
    </location>
</feature>
<keyword evidence="13" id="KW-1185">Reference proteome</keyword>
<dbReference type="EMBL" id="SJFN01000013">
    <property type="protein sequence ID" value="TBW37994.1"/>
    <property type="molecule type" value="Genomic_DNA"/>
</dbReference>